<dbReference type="SUPFAM" id="SSF53474">
    <property type="entry name" value="alpha/beta-Hydrolases"/>
    <property type="match status" value="1"/>
</dbReference>
<proteinExistence type="predicted"/>
<dbReference type="InterPro" id="IPR002925">
    <property type="entry name" value="Dienelactn_hydro"/>
</dbReference>
<dbReference type="Proteomes" id="UP000637774">
    <property type="component" value="Unassembled WGS sequence"/>
</dbReference>
<dbReference type="EMBL" id="BMGY01000013">
    <property type="protein sequence ID" value="GGH84768.1"/>
    <property type="molecule type" value="Genomic_DNA"/>
</dbReference>
<feature type="domain" description="Dienelactone hydrolase" evidence="1">
    <location>
        <begin position="241"/>
        <end position="308"/>
    </location>
</feature>
<evidence type="ECO:0000313" key="3">
    <source>
        <dbReference type="Proteomes" id="UP000637774"/>
    </source>
</evidence>
<evidence type="ECO:0000313" key="2">
    <source>
        <dbReference type="EMBL" id="GGH84768.1"/>
    </source>
</evidence>
<gene>
    <name evidence="2" type="ORF">GCM10011495_17450</name>
</gene>
<accession>A0ABQ2A500</accession>
<sequence>MERPATAQVLPGRRTLEEFGYLHLVVLFGKDSVDVLVQSKKGEEKLRKPLLLWCQGSLPTPLVLVDSLGPFRVFPFATRLGADSLVAGCHLAIIGKPGIPLIADLKELDANGSFVDKKTRIPPLAYCQRNYVDYYVRRNTAVLRYLKKQPWVESRNVTVGGHSAGTTITAHLAAVPGLVNRAVYLSGNPLGRMLSIIADDRQEEAAGDTVVVRQAFKWWREVVADPTRTDCTPGDDNRSTYGFSTPPITVLLQTKVPVFIGYGTRDKAVLSDDFLRLETMRLHKTNFAFHSYLGREHNFFRLKADGKPSYDDDYWPVVGRDFLRWAGLLPPVR</sequence>
<comment type="caution">
    <text evidence="2">The sequence shown here is derived from an EMBL/GenBank/DDBJ whole genome shotgun (WGS) entry which is preliminary data.</text>
</comment>
<dbReference type="Gene3D" id="3.40.50.1820">
    <property type="entry name" value="alpha/beta hydrolase"/>
    <property type="match status" value="1"/>
</dbReference>
<organism evidence="2 3">
    <name type="scientific">Hymenobacter frigidus</name>
    <dbReference type="NCBI Taxonomy" id="1524095"/>
    <lineage>
        <taxon>Bacteria</taxon>
        <taxon>Pseudomonadati</taxon>
        <taxon>Bacteroidota</taxon>
        <taxon>Cytophagia</taxon>
        <taxon>Cytophagales</taxon>
        <taxon>Hymenobacteraceae</taxon>
        <taxon>Hymenobacter</taxon>
    </lineage>
</organism>
<keyword evidence="3" id="KW-1185">Reference proteome</keyword>
<name>A0ABQ2A500_9BACT</name>
<protein>
    <recommendedName>
        <fullName evidence="1">Dienelactone hydrolase domain-containing protein</fullName>
    </recommendedName>
</protein>
<reference evidence="3" key="1">
    <citation type="journal article" date="2019" name="Int. J. Syst. Evol. Microbiol.">
        <title>The Global Catalogue of Microorganisms (GCM) 10K type strain sequencing project: providing services to taxonomists for standard genome sequencing and annotation.</title>
        <authorList>
            <consortium name="The Broad Institute Genomics Platform"/>
            <consortium name="The Broad Institute Genome Sequencing Center for Infectious Disease"/>
            <person name="Wu L."/>
            <person name="Ma J."/>
        </authorList>
    </citation>
    <scope>NUCLEOTIDE SEQUENCE [LARGE SCALE GENOMIC DNA]</scope>
    <source>
        <strain evidence="3">CGMCC 1.14966</strain>
    </source>
</reference>
<dbReference type="Pfam" id="PF01738">
    <property type="entry name" value="DLH"/>
    <property type="match status" value="1"/>
</dbReference>
<dbReference type="InterPro" id="IPR029058">
    <property type="entry name" value="AB_hydrolase_fold"/>
</dbReference>
<evidence type="ECO:0000259" key="1">
    <source>
        <dbReference type="Pfam" id="PF01738"/>
    </source>
</evidence>